<dbReference type="SUPFAM" id="SSF56762">
    <property type="entry name" value="HydB/Nqo4-like"/>
    <property type="match status" value="1"/>
</dbReference>
<feature type="domain" description="NADH-quinone oxidoreductase subunit D" evidence="1">
    <location>
        <begin position="141"/>
        <end position="412"/>
    </location>
</feature>
<dbReference type="GO" id="GO:0048038">
    <property type="term" value="F:quinone binding"/>
    <property type="evidence" value="ECO:0007669"/>
    <property type="project" value="InterPro"/>
</dbReference>
<dbReference type="InterPro" id="IPR001135">
    <property type="entry name" value="NADH_Q_OxRdtase_suD"/>
</dbReference>
<gene>
    <name evidence="2" type="primary">nuoD</name>
    <name evidence="2" type="ORF">CARN1_0636</name>
</gene>
<dbReference type="InterPro" id="IPR022885">
    <property type="entry name" value="NDH1_su_D/H"/>
</dbReference>
<dbReference type="GO" id="GO:0016651">
    <property type="term" value="F:oxidoreductase activity, acting on NAD(P)H"/>
    <property type="evidence" value="ECO:0007669"/>
    <property type="project" value="InterPro"/>
</dbReference>
<evidence type="ECO:0000259" key="1">
    <source>
        <dbReference type="Pfam" id="PF00346"/>
    </source>
</evidence>
<dbReference type="EMBL" id="CABL01000019">
    <property type="protein sequence ID" value="CBH76156.1"/>
    <property type="molecule type" value="Genomic_DNA"/>
</dbReference>
<dbReference type="InterPro" id="IPR029014">
    <property type="entry name" value="NiFe-Hase_large"/>
</dbReference>
<dbReference type="PANTHER" id="PTHR11993">
    <property type="entry name" value="NADH-UBIQUINONE OXIDOREDUCTASE 49 KDA SUBUNIT"/>
    <property type="match status" value="1"/>
</dbReference>
<organism evidence="2">
    <name type="scientific">mine drainage metagenome</name>
    <dbReference type="NCBI Taxonomy" id="410659"/>
    <lineage>
        <taxon>unclassified sequences</taxon>
        <taxon>metagenomes</taxon>
        <taxon>ecological metagenomes</taxon>
    </lineage>
</organism>
<dbReference type="EC" id="1.6.99.5" evidence="2"/>
<dbReference type="NCBIfam" id="TIGR01962">
    <property type="entry name" value="NuoD"/>
    <property type="match status" value="1"/>
</dbReference>
<name>E6PI66_9ZZZZ</name>
<dbReference type="Pfam" id="PF00346">
    <property type="entry name" value="Complex1_49kDa"/>
    <property type="match status" value="1"/>
</dbReference>
<dbReference type="GO" id="GO:0051287">
    <property type="term" value="F:NAD binding"/>
    <property type="evidence" value="ECO:0007669"/>
    <property type="project" value="InterPro"/>
</dbReference>
<dbReference type="AlphaFoldDB" id="E6PI66"/>
<dbReference type="Gene3D" id="1.10.645.10">
    <property type="entry name" value="Cytochrome-c3 Hydrogenase, chain B"/>
    <property type="match status" value="1"/>
</dbReference>
<protein>
    <submittedName>
        <fullName evidence="2">NADH-quinone oxidoreductase chain D</fullName>
        <ecNumber evidence="2">1.6.99.5</ecNumber>
    </submittedName>
</protein>
<proteinExistence type="inferred from homology"/>
<sequence length="412" mass="45855">MSTTARPTTPPEPMSPEVVSREGNSMVLSMGPQHPSTHGVLQIMLEIEGETVVKAEPEIGYLHTGIEKSAENLFWTQAQTVIERMDYLAPESNALCYALAAERLLGIEGKIPERAQTIRVLFSELTRMASHCVWLGTHGIDLGAISAFFYCFDLRENLLDLQEAAGGARMHPNYVRIGGVNGDFPQGFLDRFDALLEKFPGRMRDLRGLLQANPIFQDRTIDVGTLTPEEAVRWNVTGPALRASGIAYDVRRAFPYCGFETYEFDVPTRTEGDAYARFLVRLDEMEESYKILKQVRKRLDTPGAVMIDDPKIAAPPKETIALSMEALIHHFKIVSEGFRIPPGDAYASVESPRGELGYYIVSDGGNRPYRIRTRPPSLYNLQVLKHIAPGNLIADLVVMIGSLDPVFGEVDR</sequence>
<evidence type="ECO:0000313" key="2">
    <source>
        <dbReference type="EMBL" id="CBH76156.1"/>
    </source>
</evidence>
<keyword evidence="2" id="KW-0560">Oxidoreductase</keyword>
<dbReference type="HAMAP" id="MF_01358">
    <property type="entry name" value="NDH1_NuoD"/>
    <property type="match status" value="1"/>
</dbReference>
<reference evidence="2" key="1">
    <citation type="submission" date="2009-10" db="EMBL/GenBank/DDBJ databases">
        <title>Diversity of trophic interactions inside an arsenic-rich microbial ecosystem.</title>
        <authorList>
            <person name="Bertin P.N."/>
            <person name="Heinrich-Salmeron A."/>
            <person name="Pelletier E."/>
            <person name="Goulhen-Chollet F."/>
            <person name="Arsene-Ploetze F."/>
            <person name="Gallien S."/>
            <person name="Calteau A."/>
            <person name="Vallenet D."/>
            <person name="Casiot C."/>
            <person name="Chane-Woon-Ming B."/>
            <person name="Giloteaux L."/>
            <person name="Barakat M."/>
            <person name="Bonnefoy V."/>
            <person name="Bruneel O."/>
            <person name="Chandler M."/>
            <person name="Cleiss J."/>
            <person name="Duran R."/>
            <person name="Elbaz-Poulichet F."/>
            <person name="Fonknechten N."/>
            <person name="Lauga B."/>
            <person name="Mornico D."/>
            <person name="Ortet P."/>
            <person name="Schaeffer C."/>
            <person name="Siguier P."/>
            <person name="Alexander Thil Smith A."/>
            <person name="Van Dorsselaer A."/>
            <person name="Weissenbach J."/>
            <person name="Medigue C."/>
            <person name="Le Paslier D."/>
        </authorList>
    </citation>
    <scope>NUCLEOTIDE SEQUENCE</scope>
</reference>
<accession>E6PI66</accession>
<dbReference type="NCBIfam" id="NF004739">
    <property type="entry name" value="PRK06075.1"/>
    <property type="match status" value="1"/>
</dbReference>
<comment type="caution">
    <text evidence="2">The sequence shown here is derived from an EMBL/GenBank/DDBJ whole genome shotgun (WGS) entry which is preliminary data.</text>
</comment>
<dbReference type="PANTHER" id="PTHR11993:SF10">
    <property type="entry name" value="NADH DEHYDROGENASE [UBIQUINONE] IRON-SULFUR PROTEIN 2, MITOCHONDRIAL"/>
    <property type="match status" value="1"/>
</dbReference>